<evidence type="ECO:0000313" key="4">
    <source>
        <dbReference type="RefSeq" id="XP_029645136.1"/>
    </source>
</evidence>
<dbReference type="RefSeq" id="XP_029645136.1">
    <property type="nucleotide sequence ID" value="XM_029789276.2"/>
</dbReference>
<evidence type="ECO:0000313" key="3">
    <source>
        <dbReference type="Proteomes" id="UP000515154"/>
    </source>
</evidence>
<dbReference type="PANTHER" id="PTHR43404:SF1">
    <property type="entry name" value="MNN4P"/>
    <property type="match status" value="1"/>
</dbReference>
<feature type="domain" description="LicD/FKTN/FKRP nucleotidyltransferase" evidence="2">
    <location>
        <begin position="127"/>
        <end position="180"/>
    </location>
</feature>
<dbReference type="Proteomes" id="UP000515154">
    <property type="component" value="Linkage group LG14"/>
</dbReference>
<keyword evidence="3" id="KW-1185">Reference proteome</keyword>
<dbReference type="Pfam" id="PF04991">
    <property type="entry name" value="LicD"/>
    <property type="match status" value="1"/>
</dbReference>
<dbReference type="KEGG" id="osn:115219169"/>
<gene>
    <name evidence="4" type="primary">LOC115219169</name>
</gene>
<keyword evidence="1" id="KW-1133">Transmembrane helix</keyword>
<reference evidence="4" key="1">
    <citation type="submission" date="2025-08" db="UniProtKB">
        <authorList>
            <consortium name="RefSeq"/>
        </authorList>
    </citation>
    <scope>IDENTIFICATION</scope>
</reference>
<dbReference type="PANTHER" id="PTHR43404">
    <property type="entry name" value="LIPOPOLYSACCHARIDE CHOLINEPHOSPHOTRANSFERASE LICD"/>
    <property type="match status" value="1"/>
</dbReference>
<accession>A0A6P7T5L6</accession>
<evidence type="ECO:0000259" key="2">
    <source>
        <dbReference type="Pfam" id="PF04991"/>
    </source>
</evidence>
<organism evidence="3 4">
    <name type="scientific">Octopus sinensis</name>
    <name type="common">East Asian common octopus</name>
    <dbReference type="NCBI Taxonomy" id="2607531"/>
    <lineage>
        <taxon>Eukaryota</taxon>
        <taxon>Metazoa</taxon>
        <taxon>Spiralia</taxon>
        <taxon>Lophotrochozoa</taxon>
        <taxon>Mollusca</taxon>
        <taxon>Cephalopoda</taxon>
        <taxon>Coleoidea</taxon>
        <taxon>Octopodiformes</taxon>
        <taxon>Octopoda</taxon>
        <taxon>Incirrata</taxon>
        <taxon>Octopodidae</taxon>
        <taxon>Octopus</taxon>
    </lineage>
</organism>
<keyword evidence="1" id="KW-0812">Transmembrane</keyword>
<keyword evidence="1" id="KW-0472">Membrane</keyword>
<evidence type="ECO:0000256" key="1">
    <source>
        <dbReference type="SAM" id="Phobius"/>
    </source>
</evidence>
<feature type="transmembrane region" description="Helical" evidence="1">
    <location>
        <begin position="6"/>
        <end position="23"/>
    </location>
</feature>
<name>A0A6P7T5L6_9MOLL</name>
<dbReference type="InterPro" id="IPR007074">
    <property type="entry name" value="LicD/FKTN/FKRP_NTP_transf"/>
</dbReference>
<proteinExistence type="predicted"/>
<protein>
    <submittedName>
        <fullName evidence="4">Uncharacterized protein LOC115219169</fullName>
    </submittedName>
</protein>
<dbReference type="InterPro" id="IPR052942">
    <property type="entry name" value="LPS_cholinephosphotransferase"/>
</dbReference>
<sequence length="332" mass="39570">MAVKISYIFILLSLVSFLFMMYYRTDIKNTNILKIEPTEERGNCFKILLDGELIVKECYMDRANYTVFKILQESGLTINLSKAHLGSFKPFDLTPKSNNIIQTFTHYLPYTEKVVFLYVFQNFIDICSQNNITFFMKSGTLLGSYRHHGFIPWDDDIDIYVEHSHKNILINSVKKQKDFYLFTPANFQWKYFHKKLSVPIRMNIPFKWPYLDIFFWHTNEKSFYDATRATKVTISEHEWIFPLTKRPFEGALINSPRETLKYLKIEYDVNKCCQNSYSHRYERLSRWNICVQCSKLWENIPYVQHEDLSNCTISEKLIYKNSTISLFNDTIC</sequence>
<dbReference type="AlphaFoldDB" id="A0A6P7T5L6"/>
<dbReference type="GO" id="GO:0009100">
    <property type="term" value="P:glycoprotein metabolic process"/>
    <property type="evidence" value="ECO:0007669"/>
    <property type="project" value="UniProtKB-ARBA"/>
</dbReference>